<dbReference type="AlphaFoldDB" id="A0A0W0FN91"/>
<evidence type="ECO:0000313" key="2">
    <source>
        <dbReference type="EMBL" id="KTB37799.1"/>
    </source>
</evidence>
<evidence type="ECO:0000313" key="3">
    <source>
        <dbReference type="Proteomes" id="UP000054988"/>
    </source>
</evidence>
<dbReference type="EMBL" id="LATX01001817">
    <property type="protein sequence ID" value="KTB37799.1"/>
    <property type="molecule type" value="Genomic_DNA"/>
</dbReference>
<organism evidence="2 3">
    <name type="scientific">Moniliophthora roreri</name>
    <name type="common">Frosty pod rot fungus</name>
    <name type="synonym">Monilia roreri</name>
    <dbReference type="NCBI Taxonomy" id="221103"/>
    <lineage>
        <taxon>Eukaryota</taxon>
        <taxon>Fungi</taxon>
        <taxon>Dikarya</taxon>
        <taxon>Basidiomycota</taxon>
        <taxon>Agaricomycotina</taxon>
        <taxon>Agaricomycetes</taxon>
        <taxon>Agaricomycetidae</taxon>
        <taxon>Agaricales</taxon>
        <taxon>Marasmiineae</taxon>
        <taxon>Marasmiaceae</taxon>
        <taxon>Moniliophthora</taxon>
    </lineage>
</organism>
<reference evidence="2 3" key="1">
    <citation type="submission" date="2015-12" db="EMBL/GenBank/DDBJ databases">
        <title>Draft genome sequence of Moniliophthora roreri, the causal agent of frosty pod rot of cacao.</title>
        <authorList>
            <person name="Aime M.C."/>
            <person name="Diaz-Valderrama J.R."/>
            <person name="Kijpornyongpan T."/>
            <person name="Phillips-Mora W."/>
        </authorList>
    </citation>
    <scope>NUCLEOTIDE SEQUENCE [LARGE SCALE GENOMIC DNA]</scope>
    <source>
        <strain evidence="2 3">MCA 2952</strain>
    </source>
</reference>
<proteinExistence type="predicted"/>
<comment type="caution">
    <text evidence="2">The sequence shown here is derived from an EMBL/GenBank/DDBJ whole genome shotgun (WGS) entry which is preliminary data.</text>
</comment>
<name>A0A0W0FN91_MONRR</name>
<feature type="compositionally biased region" description="Low complexity" evidence="1">
    <location>
        <begin position="39"/>
        <end position="57"/>
    </location>
</feature>
<dbReference type="Proteomes" id="UP000054988">
    <property type="component" value="Unassembled WGS sequence"/>
</dbReference>
<feature type="region of interest" description="Disordered" evidence="1">
    <location>
        <begin position="35"/>
        <end position="78"/>
    </location>
</feature>
<accession>A0A0W0FN91</accession>
<evidence type="ECO:0000256" key="1">
    <source>
        <dbReference type="SAM" id="MobiDB-lite"/>
    </source>
</evidence>
<sequence length="78" mass="8346">MIFSGASNDKAKAFAMENYGCSLVSFMDLFAVAPEPEPSTSSTTLSSSMKAASCSQSRKPKRSGQSPYERPSLTTKVE</sequence>
<protein>
    <submittedName>
        <fullName evidence="2">Uncharacterized protein</fullName>
    </submittedName>
</protein>
<gene>
    <name evidence="2" type="ORF">WG66_9627</name>
</gene>